<evidence type="ECO:0000313" key="3">
    <source>
        <dbReference type="EMBL" id="ETO25904.1"/>
    </source>
</evidence>
<dbReference type="GO" id="GO:0006637">
    <property type="term" value="P:acyl-CoA metabolic process"/>
    <property type="evidence" value="ECO:0007669"/>
    <property type="project" value="TreeGrafter"/>
</dbReference>
<dbReference type="PANTHER" id="PTHR11049:SF24">
    <property type="entry name" value="CYTOSOLIC ACYL COENZYME A THIOESTER HYDROLASE"/>
    <property type="match status" value="1"/>
</dbReference>
<dbReference type="OrthoDB" id="331699at2759"/>
<dbReference type="Proteomes" id="UP000023152">
    <property type="component" value="Unassembled WGS sequence"/>
</dbReference>
<organism evidence="3 4">
    <name type="scientific">Reticulomyxa filosa</name>
    <dbReference type="NCBI Taxonomy" id="46433"/>
    <lineage>
        <taxon>Eukaryota</taxon>
        <taxon>Sar</taxon>
        <taxon>Rhizaria</taxon>
        <taxon>Retaria</taxon>
        <taxon>Foraminifera</taxon>
        <taxon>Monothalamids</taxon>
        <taxon>Reticulomyxidae</taxon>
        <taxon>Reticulomyxa</taxon>
    </lineage>
</organism>
<dbReference type="AlphaFoldDB" id="X6NJM0"/>
<dbReference type="CDD" id="cd03442">
    <property type="entry name" value="BFIT_BACH"/>
    <property type="match status" value="1"/>
</dbReference>
<dbReference type="GO" id="GO:0009062">
    <property type="term" value="P:fatty acid catabolic process"/>
    <property type="evidence" value="ECO:0007669"/>
    <property type="project" value="TreeGrafter"/>
</dbReference>
<dbReference type="Gene3D" id="3.10.129.10">
    <property type="entry name" value="Hotdog Thioesterase"/>
    <property type="match status" value="1"/>
</dbReference>
<reference evidence="3 4" key="1">
    <citation type="journal article" date="2013" name="Curr. Biol.">
        <title>The Genome of the Foraminiferan Reticulomyxa filosa.</title>
        <authorList>
            <person name="Glockner G."/>
            <person name="Hulsmann N."/>
            <person name="Schleicher M."/>
            <person name="Noegel A.A."/>
            <person name="Eichinger L."/>
            <person name="Gallinger C."/>
            <person name="Pawlowski J."/>
            <person name="Sierra R."/>
            <person name="Euteneuer U."/>
            <person name="Pillet L."/>
            <person name="Moustafa A."/>
            <person name="Platzer M."/>
            <person name="Groth M."/>
            <person name="Szafranski K."/>
            <person name="Schliwa M."/>
        </authorList>
    </citation>
    <scope>NUCLEOTIDE SEQUENCE [LARGE SCALE GENOMIC DNA]</scope>
</reference>
<gene>
    <name evidence="3" type="ORF">RFI_11234</name>
</gene>
<protein>
    <recommendedName>
        <fullName evidence="2">HotDog ACOT-type domain-containing protein</fullName>
    </recommendedName>
</protein>
<dbReference type="SUPFAM" id="SSF54637">
    <property type="entry name" value="Thioesterase/thiol ester dehydrase-isomerase"/>
    <property type="match status" value="1"/>
</dbReference>
<dbReference type="InterPro" id="IPR033120">
    <property type="entry name" value="HOTDOG_ACOT"/>
</dbReference>
<evidence type="ECO:0000259" key="2">
    <source>
        <dbReference type="PROSITE" id="PS51770"/>
    </source>
</evidence>
<name>X6NJM0_RETFI</name>
<dbReference type="InterPro" id="IPR006683">
    <property type="entry name" value="Thioestr_dom"/>
</dbReference>
<dbReference type="GO" id="GO:0005829">
    <property type="term" value="C:cytosol"/>
    <property type="evidence" value="ECO:0007669"/>
    <property type="project" value="TreeGrafter"/>
</dbReference>
<dbReference type="PROSITE" id="PS51770">
    <property type="entry name" value="HOTDOG_ACOT"/>
    <property type="match status" value="1"/>
</dbReference>
<feature type="domain" description="HotDog ACOT-type" evidence="2">
    <location>
        <begin position="67"/>
        <end position="205"/>
    </location>
</feature>
<evidence type="ECO:0000256" key="1">
    <source>
        <dbReference type="ARBA" id="ARBA00022801"/>
    </source>
</evidence>
<proteinExistence type="predicted"/>
<keyword evidence="4" id="KW-1185">Reference proteome</keyword>
<dbReference type="PANTHER" id="PTHR11049">
    <property type="entry name" value="ACYL COENZYME A THIOESTER HYDROLASE"/>
    <property type="match status" value="1"/>
</dbReference>
<keyword evidence="1" id="KW-0378">Hydrolase</keyword>
<comment type="caution">
    <text evidence="3">The sequence shown here is derived from an EMBL/GenBank/DDBJ whole genome shotgun (WGS) entry which is preliminary data.</text>
</comment>
<dbReference type="GO" id="GO:0052816">
    <property type="term" value="F:long-chain fatty acyl-CoA hydrolase activity"/>
    <property type="evidence" value="ECO:0007669"/>
    <property type="project" value="TreeGrafter"/>
</dbReference>
<dbReference type="InterPro" id="IPR029069">
    <property type="entry name" value="HotDog_dom_sf"/>
</dbReference>
<dbReference type="InterPro" id="IPR040170">
    <property type="entry name" value="Cytosol_ACT"/>
</dbReference>
<dbReference type="EMBL" id="ASPP01008220">
    <property type="protein sequence ID" value="ETO25904.1"/>
    <property type="molecule type" value="Genomic_DNA"/>
</dbReference>
<sequence length="320" mass="36627">MTSEKITKWGPLALSTLSFAVSSYVLLKYQKQEDKQLPPTDESSKELKKIEKKSEERTVIYPIPSQDRGHGHLSRIMAIDDANAYGNVHGGTILKMIGHCGWIAANRWVHQRTKSNSNGDDDDGKGEHDTIMDSSMVRAVLGRMEQMKFREPMFVGELASLYAKITYTSKHSCEVQVDVFAENVVKGIRRHTNHATLWFVSVRMEPHVLDRSAASLSRGSFLNISKSQIIDVSNDTKMVLIKMPQMDRIASEEQSDGDRRYQFQKYERAHVGEFSQIVQSFELSEWMDRMFQTQDFDQLRPGPTVSTLSHVIAIFFFFFF</sequence>
<accession>X6NJM0</accession>
<evidence type="ECO:0000313" key="4">
    <source>
        <dbReference type="Proteomes" id="UP000023152"/>
    </source>
</evidence>
<dbReference type="Pfam" id="PF03061">
    <property type="entry name" value="4HBT"/>
    <property type="match status" value="1"/>
</dbReference>